<evidence type="ECO:0000313" key="1">
    <source>
        <dbReference type="EMBL" id="KAH9308246.1"/>
    </source>
</evidence>
<proteinExistence type="predicted"/>
<protein>
    <submittedName>
        <fullName evidence="1">Uncharacterized protein</fullName>
    </submittedName>
</protein>
<keyword evidence="2" id="KW-1185">Reference proteome</keyword>
<feature type="non-terminal residue" evidence="1">
    <location>
        <position position="51"/>
    </location>
</feature>
<dbReference type="EMBL" id="JAHRHJ020000007">
    <property type="protein sequence ID" value="KAH9308246.1"/>
    <property type="molecule type" value="Genomic_DNA"/>
</dbReference>
<accession>A0AA38FQE5</accession>
<name>A0AA38FQE5_TAXCH</name>
<reference evidence="1 2" key="1">
    <citation type="journal article" date="2021" name="Nat. Plants">
        <title>The Taxus genome provides insights into paclitaxel biosynthesis.</title>
        <authorList>
            <person name="Xiong X."/>
            <person name="Gou J."/>
            <person name="Liao Q."/>
            <person name="Li Y."/>
            <person name="Zhou Q."/>
            <person name="Bi G."/>
            <person name="Li C."/>
            <person name="Du R."/>
            <person name="Wang X."/>
            <person name="Sun T."/>
            <person name="Guo L."/>
            <person name="Liang H."/>
            <person name="Lu P."/>
            <person name="Wu Y."/>
            <person name="Zhang Z."/>
            <person name="Ro D.K."/>
            <person name="Shang Y."/>
            <person name="Huang S."/>
            <person name="Yan J."/>
        </authorList>
    </citation>
    <scope>NUCLEOTIDE SEQUENCE [LARGE SCALE GENOMIC DNA]</scope>
    <source>
        <strain evidence="1">Ta-2019</strain>
    </source>
</reference>
<comment type="caution">
    <text evidence="1">The sequence shown here is derived from an EMBL/GenBank/DDBJ whole genome shotgun (WGS) entry which is preliminary data.</text>
</comment>
<evidence type="ECO:0000313" key="2">
    <source>
        <dbReference type="Proteomes" id="UP000824469"/>
    </source>
</evidence>
<sequence>IPKNRKRSFKYLGFKEELIPPSKNVNSVDTPPFIAELEVTKALEELGESPE</sequence>
<dbReference type="Proteomes" id="UP000824469">
    <property type="component" value="Unassembled WGS sequence"/>
</dbReference>
<gene>
    <name evidence="1" type="ORF">KI387_036157</name>
</gene>
<dbReference type="AlphaFoldDB" id="A0AA38FQE5"/>
<feature type="non-terminal residue" evidence="1">
    <location>
        <position position="1"/>
    </location>
</feature>
<organism evidence="1 2">
    <name type="scientific">Taxus chinensis</name>
    <name type="common">Chinese yew</name>
    <name type="synonym">Taxus wallichiana var. chinensis</name>
    <dbReference type="NCBI Taxonomy" id="29808"/>
    <lineage>
        <taxon>Eukaryota</taxon>
        <taxon>Viridiplantae</taxon>
        <taxon>Streptophyta</taxon>
        <taxon>Embryophyta</taxon>
        <taxon>Tracheophyta</taxon>
        <taxon>Spermatophyta</taxon>
        <taxon>Pinopsida</taxon>
        <taxon>Pinidae</taxon>
        <taxon>Conifers II</taxon>
        <taxon>Cupressales</taxon>
        <taxon>Taxaceae</taxon>
        <taxon>Taxus</taxon>
    </lineage>
</organism>